<keyword evidence="2" id="KW-0732">Signal</keyword>
<feature type="region of interest" description="Disordered" evidence="1">
    <location>
        <begin position="45"/>
        <end position="78"/>
    </location>
</feature>
<name>A0A813FJA5_POLGL</name>
<dbReference type="Proteomes" id="UP000654075">
    <property type="component" value="Unassembled WGS sequence"/>
</dbReference>
<feature type="compositionally biased region" description="Polar residues" evidence="1">
    <location>
        <begin position="45"/>
        <end position="59"/>
    </location>
</feature>
<evidence type="ECO:0000256" key="2">
    <source>
        <dbReference type="SAM" id="SignalP"/>
    </source>
</evidence>
<dbReference type="EMBL" id="CAJNNV010025072">
    <property type="protein sequence ID" value="CAE8612042.1"/>
    <property type="molecule type" value="Genomic_DNA"/>
</dbReference>
<keyword evidence="4" id="KW-1185">Reference proteome</keyword>
<comment type="caution">
    <text evidence="3">The sequence shown here is derived from an EMBL/GenBank/DDBJ whole genome shotgun (WGS) entry which is preliminary data.</text>
</comment>
<sequence length="391" mass="42555">MYALVLYLLSKLQESLLAEVHAFDIADWSNTTKILLESYASLGTPSAPNTTPSDQQAADGTTRTTTTTTDVPGQVHTASEQERLKIVFTRLQSVTHFNGQCLSAPGDSAAGDGNNNINNINKNNNNRRGHDMNDAADRAGICAEVNRTRGDEAASSTLNIFCMSHLMSHCAEGDCAFMRRLQQEIGSNAKVDVFLSEEYPAFHSGKGDEHARLLCSPSAETTTPTTTPTPPTATTTSEEAGDVDHFAESIAEGWTGRRVDEGFKTCKAASNLYFYANFAHDAGIGDSCQPARKLHKAEREWEQFLHSRDAQQRLLLVDLVLSLEAWKVEHADAISPADVPGWLLKRIAFVGAHGRSVVDVLNGKQLRGPAFDILLALVSKQVSKLPLCRSK</sequence>
<evidence type="ECO:0000256" key="1">
    <source>
        <dbReference type="SAM" id="MobiDB-lite"/>
    </source>
</evidence>
<proteinExistence type="predicted"/>
<gene>
    <name evidence="3" type="ORF">PGLA1383_LOCUS29842</name>
</gene>
<dbReference type="AlphaFoldDB" id="A0A813FJA5"/>
<reference evidence="3" key="1">
    <citation type="submission" date="2021-02" db="EMBL/GenBank/DDBJ databases">
        <authorList>
            <person name="Dougan E. K."/>
            <person name="Rhodes N."/>
            <person name="Thang M."/>
            <person name="Chan C."/>
        </authorList>
    </citation>
    <scope>NUCLEOTIDE SEQUENCE</scope>
</reference>
<accession>A0A813FJA5</accession>
<feature type="signal peptide" evidence="2">
    <location>
        <begin position="1"/>
        <end position="22"/>
    </location>
</feature>
<evidence type="ECO:0000313" key="3">
    <source>
        <dbReference type="EMBL" id="CAE8612042.1"/>
    </source>
</evidence>
<evidence type="ECO:0000313" key="4">
    <source>
        <dbReference type="Proteomes" id="UP000654075"/>
    </source>
</evidence>
<feature type="region of interest" description="Disordered" evidence="1">
    <location>
        <begin position="218"/>
        <end position="238"/>
    </location>
</feature>
<organism evidence="3 4">
    <name type="scientific">Polarella glacialis</name>
    <name type="common">Dinoflagellate</name>
    <dbReference type="NCBI Taxonomy" id="89957"/>
    <lineage>
        <taxon>Eukaryota</taxon>
        <taxon>Sar</taxon>
        <taxon>Alveolata</taxon>
        <taxon>Dinophyceae</taxon>
        <taxon>Suessiales</taxon>
        <taxon>Suessiaceae</taxon>
        <taxon>Polarella</taxon>
    </lineage>
</organism>
<protein>
    <submittedName>
        <fullName evidence="3">Uncharacterized protein</fullName>
    </submittedName>
</protein>
<feature type="chain" id="PRO_5032393823" evidence="2">
    <location>
        <begin position="23"/>
        <end position="391"/>
    </location>
</feature>